<dbReference type="Proteomes" id="UP000824881">
    <property type="component" value="Unassembled WGS sequence"/>
</dbReference>
<protein>
    <submittedName>
        <fullName evidence="1">Uncharacterized protein</fullName>
    </submittedName>
</protein>
<dbReference type="EMBL" id="WQMT02000006">
    <property type="protein sequence ID" value="KAG9221536.1"/>
    <property type="molecule type" value="Genomic_DNA"/>
</dbReference>
<accession>A0ACB7IV89</accession>
<proteinExistence type="predicted"/>
<gene>
    <name evidence="1" type="ORF">CCMSSC00406_0009359</name>
</gene>
<organism evidence="1 2">
    <name type="scientific">Pleurotus cornucopiae</name>
    <name type="common">Cornucopia mushroom</name>
    <dbReference type="NCBI Taxonomy" id="5321"/>
    <lineage>
        <taxon>Eukaryota</taxon>
        <taxon>Fungi</taxon>
        <taxon>Dikarya</taxon>
        <taxon>Basidiomycota</taxon>
        <taxon>Agaricomycotina</taxon>
        <taxon>Agaricomycetes</taxon>
        <taxon>Agaricomycetidae</taxon>
        <taxon>Agaricales</taxon>
        <taxon>Pleurotineae</taxon>
        <taxon>Pleurotaceae</taxon>
        <taxon>Pleurotus</taxon>
    </lineage>
</organism>
<evidence type="ECO:0000313" key="2">
    <source>
        <dbReference type="Proteomes" id="UP000824881"/>
    </source>
</evidence>
<evidence type="ECO:0000313" key="1">
    <source>
        <dbReference type="EMBL" id="KAG9221536.1"/>
    </source>
</evidence>
<reference evidence="1 2" key="1">
    <citation type="journal article" date="2021" name="Appl. Environ. Microbiol.">
        <title>Genetic linkage and physical mapping for an oyster mushroom Pleurotus cornucopiae and QTL analysis for the trait cap color.</title>
        <authorList>
            <person name="Zhang Y."/>
            <person name="Gao W."/>
            <person name="Sonnenberg A."/>
            <person name="Chen Q."/>
            <person name="Zhang J."/>
            <person name="Huang C."/>
        </authorList>
    </citation>
    <scope>NUCLEOTIDE SEQUENCE [LARGE SCALE GENOMIC DNA]</scope>
    <source>
        <strain evidence="1">CCMSSC00406</strain>
    </source>
</reference>
<sequence>MPSSIAPNNSSSSSGEYSSFYGLPQGTSNPPSSPSESDHKDSINSSSEEEEPSCGSGTESNDEPDSRESLLRKALAAVTASGLDNHGNPKYSLRTAAKDFGVPRSTLTGRWHGAKPKKEAHDHQKHFTPEQESILVDWIRTLGRRGVPMTLSSLRDFASGALGKPIGENWASRFVSRHPEIKVKLTTTLEACRSRSLNHANVDKYFDILQEVITKYSIRPENIWNMDEKGLVLGDSARTKALVDRDQKTLYDIGDGAREMITAIECFSAAGAAVRPMLIFPGARINLEWGRENPCQATIAVSPNSWTDQELGSKWMEKTFEPETRKYLNSPDEYRLLILDGHNSHCTHKFCFFAREHNIIVICLPSHTTHALQPCDVLIFSPLQTAWRKAVKLAGKVTKHTVAAVYSTARDIALKPETISKAFEITGIHPLNRNAIPEGKFDPAVNTTTQSDPLLNPPELSHDSIVHLETTLTLPPELQPQVDAGLNHEHRATQTPMAMFLGAPPLIPHTASKEMFISQNVELRSITETLLNEIQTQQLRLHFAKIENDKLRQVAFGRAAKPKQTLDTSGARELTAEEHLNALQQHEQQPMLREQEKVDRQRQRVRQRDEQAAKKEQERSQKAMDKMLGLAMTGFRAAECRLGPKQPRRRRQAVNAESPGEDFGDSPSSNEGSARETEPVLTPAMPSDPCHPRPRPRPLARTQEPSSHLPPPEIHLGGTTAIHPNLRTTRTCIQTIPTVVQASNSPPLTSPPSHAARVRPTPANTTHMGAAGPSNTQHPISDTSATPPTANQRVTRSRAAAAGRRA</sequence>
<comment type="caution">
    <text evidence="1">The sequence shown here is derived from an EMBL/GenBank/DDBJ whole genome shotgun (WGS) entry which is preliminary data.</text>
</comment>
<name>A0ACB7IV89_PLECO</name>
<keyword evidence="2" id="KW-1185">Reference proteome</keyword>